<keyword evidence="2" id="KW-0378">Hydrolase</keyword>
<evidence type="ECO:0000256" key="1">
    <source>
        <dbReference type="SAM" id="MobiDB-lite"/>
    </source>
</evidence>
<feature type="non-terminal residue" evidence="2">
    <location>
        <position position="116"/>
    </location>
</feature>
<accession>A0A6J4SFQ8</accession>
<gene>
    <name evidence="2" type="ORF">AVDCRST_MAG31-178</name>
</gene>
<name>A0A6J4SFQ8_9SPHN</name>
<protein>
    <submittedName>
        <fullName evidence="2">Predicted endonuclease distantly related to archaeal Holliday junction resolvase</fullName>
    </submittedName>
</protein>
<organism evidence="2">
    <name type="scientific">uncultured Sphingomonas sp</name>
    <dbReference type="NCBI Taxonomy" id="158754"/>
    <lineage>
        <taxon>Bacteria</taxon>
        <taxon>Pseudomonadati</taxon>
        <taxon>Pseudomonadota</taxon>
        <taxon>Alphaproteobacteria</taxon>
        <taxon>Sphingomonadales</taxon>
        <taxon>Sphingomonadaceae</taxon>
        <taxon>Sphingomonas</taxon>
        <taxon>environmental samples</taxon>
    </lineage>
</organism>
<feature type="non-terminal residue" evidence="2">
    <location>
        <position position="1"/>
    </location>
</feature>
<dbReference type="EMBL" id="CADCWA010000011">
    <property type="protein sequence ID" value="CAA9497807.1"/>
    <property type="molecule type" value="Genomic_DNA"/>
</dbReference>
<sequence length="116" mass="11958">EAPAGGAAWTLGRAAGRMVAAAARLAHPRPAGASAGRRGRPGGPPRPYARLRRGQGTQRRAGRRNGARPHPAEAGGHGGRAAHAPLRRRLRRGSGRCGVRPARPFAAACAGCLERV</sequence>
<proteinExistence type="predicted"/>
<feature type="compositionally biased region" description="Basic residues" evidence="1">
    <location>
        <begin position="85"/>
        <end position="94"/>
    </location>
</feature>
<feature type="region of interest" description="Disordered" evidence="1">
    <location>
        <begin position="23"/>
        <end position="100"/>
    </location>
</feature>
<dbReference type="GO" id="GO:0004519">
    <property type="term" value="F:endonuclease activity"/>
    <property type="evidence" value="ECO:0007669"/>
    <property type="project" value="UniProtKB-KW"/>
</dbReference>
<evidence type="ECO:0000313" key="2">
    <source>
        <dbReference type="EMBL" id="CAA9497807.1"/>
    </source>
</evidence>
<dbReference type="AlphaFoldDB" id="A0A6J4SFQ8"/>
<feature type="compositionally biased region" description="Low complexity" evidence="1">
    <location>
        <begin position="23"/>
        <end position="36"/>
    </location>
</feature>
<keyword evidence="2" id="KW-0255">Endonuclease</keyword>
<reference evidence="2" key="1">
    <citation type="submission" date="2020-02" db="EMBL/GenBank/DDBJ databases">
        <authorList>
            <person name="Meier V. D."/>
        </authorList>
    </citation>
    <scope>NUCLEOTIDE SEQUENCE</scope>
    <source>
        <strain evidence="2">AVDCRST_MAG31</strain>
    </source>
</reference>
<keyword evidence="2" id="KW-0540">Nuclease</keyword>